<evidence type="ECO:0000256" key="1">
    <source>
        <dbReference type="SAM" id="MobiDB-lite"/>
    </source>
</evidence>
<dbReference type="AlphaFoldDB" id="A0A699SPG2"/>
<dbReference type="EMBL" id="BKCJ011177899">
    <property type="protein sequence ID" value="GFC99359.1"/>
    <property type="molecule type" value="Genomic_DNA"/>
</dbReference>
<proteinExistence type="predicted"/>
<protein>
    <submittedName>
        <fullName evidence="2">Uncharacterized protein</fullName>
    </submittedName>
</protein>
<name>A0A699SPG2_TANCI</name>
<accession>A0A699SPG2</accession>
<evidence type="ECO:0000313" key="2">
    <source>
        <dbReference type="EMBL" id="GFC99359.1"/>
    </source>
</evidence>
<reference evidence="2" key="1">
    <citation type="journal article" date="2019" name="Sci. Rep.">
        <title>Draft genome of Tanacetum cinerariifolium, the natural source of mosquito coil.</title>
        <authorList>
            <person name="Yamashiro T."/>
            <person name="Shiraishi A."/>
            <person name="Satake H."/>
            <person name="Nakayama K."/>
        </authorList>
    </citation>
    <scope>NUCLEOTIDE SEQUENCE</scope>
</reference>
<comment type="caution">
    <text evidence="2">The sequence shown here is derived from an EMBL/GenBank/DDBJ whole genome shotgun (WGS) entry which is preliminary data.</text>
</comment>
<organism evidence="2">
    <name type="scientific">Tanacetum cinerariifolium</name>
    <name type="common">Dalmatian daisy</name>
    <name type="synonym">Chrysanthemum cinerariifolium</name>
    <dbReference type="NCBI Taxonomy" id="118510"/>
    <lineage>
        <taxon>Eukaryota</taxon>
        <taxon>Viridiplantae</taxon>
        <taxon>Streptophyta</taxon>
        <taxon>Embryophyta</taxon>
        <taxon>Tracheophyta</taxon>
        <taxon>Spermatophyta</taxon>
        <taxon>Magnoliopsida</taxon>
        <taxon>eudicotyledons</taxon>
        <taxon>Gunneridae</taxon>
        <taxon>Pentapetalae</taxon>
        <taxon>asterids</taxon>
        <taxon>campanulids</taxon>
        <taxon>Asterales</taxon>
        <taxon>Asteraceae</taxon>
        <taxon>Asteroideae</taxon>
        <taxon>Anthemideae</taxon>
        <taxon>Anthemidinae</taxon>
        <taxon>Tanacetum</taxon>
    </lineage>
</organism>
<sequence>MVNVIPPNHVDDVHVVEPDQHDDVYVVPELVLVNEDEDLEEDKFEEEEDPQKEEDDMEMAYALVKKKGKANDKFYGKLTLDLGNEVRSSVEQGMVVMEKIVEKHGNDEDKVE</sequence>
<gene>
    <name evidence="2" type="ORF">Tci_871329</name>
</gene>
<feature type="region of interest" description="Disordered" evidence="1">
    <location>
        <begin position="36"/>
        <end position="55"/>
    </location>
</feature>